<dbReference type="EMBL" id="CP034073">
    <property type="protein sequence ID" value="AZG36149.1"/>
    <property type="molecule type" value="Genomic_DNA"/>
</dbReference>
<dbReference type="PROSITE" id="PS50931">
    <property type="entry name" value="HTH_LYSR"/>
    <property type="match status" value="1"/>
</dbReference>
<dbReference type="RefSeq" id="WP_124013111.1">
    <property type="nucleotide sequence ID" value="NZ_CP034073.1"/>
</dbReference>
<dbReference type="OrthoDB" id="9786526at2"/>
<evidence type="ECO:0000313" key="7">
    <source>
        <dbReference type="EMBL" id="RPA31840.1"/>
    </source>
</evidence>
<name>A0A3N4EC97_9GAMM</name>
<reference evidence="9" key="2">
    <citation type="submission" date="2018-11" db="EMBL/GenBank/DDBJ databases">
        <title>Shewanella sp. R106.</title>
        <authorList>
            <person name="Hwang Y.J."/>
            <person name="Hwang C.Y."/>
        </authorList>
    </citation>
    <scope>NUCLEOTIDE SEQUENCE [LARGE SCALE GENOMIC DNA]</scope>
    <source>
        <strain evidence="9">R106</strain>
    </source>
</reference>
<dbReference type="GO" id="GO:0006351">
    <property type="term" value="P:DNA-templated transcription"/>
    <property type="evidence" value="ECO:0007669"/>
    <property type="project" value="TreeGrafter"/>
</dbReference>
<dbReference type="SUPFAM" id="SSF53850">
    <property type="entry name" value="Periplasmic binding protein-like II"/>
    <property type="match status" value="1"/>
</dbReference>
<dbReference type="KEGG" id="spsr:EGC80_15550"/>
<evidence type="ECO:0000256" key="1">
    <source>
        <dbReference type="ARBA" id="ARBA00009437"/>
    </source>
</evidence>
<keyword evidence="2" id="KW-0805">Transcription regulation</keyword>
<reference evidence="7" key="3">
    <citation type="submission" date="2018-11" db="EMBL/GenBank/DDBJ databases">
        <authorList>
            <person name="Hwang Y.J."/>
            <person name="Hwang C.Y."/>
        </authorList>
    </citation>
    <scope>NUCLEOTIDE SEQUENCE</scope>
    <source>
        <strain evidence="7">R106</strain>
    </source>
</reference>
<dbReference type="Gene3D" id="3.40.190.10">
    <property type="entry name" value="Periplasmic binding protein-like II"/>
    <property type="match status" value="2"/>
</dbReference>
<dbReference type="PROSITE" id="PS51257">
    <property type="entry name" value="PROKAR_LIPOPROTEIN"/>
    <property type="match status" value="1"/>
</dbReference>
<organism evidence="7 9">
    <name type="scientific">Shewanella psychromarinicola</name>
    <dbReference type="NCBI Taxonomy" id="2487742"/>
    <lineage>
        <taxon>Bacteria</taxon>
        <taxon>Pseudomonadati</taxon>
        <taxon>Pseudomonadota</taxon>
        <taxon>Gammaproteobacteria</taxon>
        <taxon>Alteromonadales</taxon>
        <taxon>Shewanellaceae</taxon>
        <taxon>Shewanella</taxon>
    </lineage>
</organism>
<keyword evidence="3" id="KW-0238">DNA-binding</keyword>
<dbReference type="InterPro" id="IPR036390">
    <property type="entry name" value="WH_DNA-bd_sf"/>
</dbReference>
<sequence>MTKEKMLNEYVTLDELRILLAVYNSGSISCASVDIGVMPSTISRSLSRLETKLGTSLIMRNTRKIEFTADGLKLLAHAKEITASVNNIEDEFRSNGATPSGTLRINGASPVLVHLISPILKKYLTQYPQVNIELQNNEEIIDIIEKKVDIALRVAPLTENSYQVTHIGSSKRRLLASSEYLRQYGFPNSIEDLNNHILLGLEGPSILNTWPIEDGKSHNLRVSPRVVASSGEVLRKMTLSGTGIACITDFMTKADRNSGKLIEVLKDQTIDEKREISAVCYRGTSSSIKVLSFIEFLKKELPSLL</sequence>
<dbReference type="Pfam" id="PF00126">
    <property type="entry name" value="HTH_1"/>
    <property type="match status" value="1"/>
</dbReference>
<dbReference type="Proteomes" id="UP000278855">
    <property type="component" value="Unassembled WGS sequence"/>
</dbReference>
<gene>
    <name evidence="7" type="ORF">EGC77_13040</name>
    <name evidence="6" type="ORF">EGC80_15550</name>
</gene>
<evidence type="ECO:0000313" key="8">
    <source>
        <dbReference type="Proteomes" id="UP000273778"/>
    </source>
</evidence>
<protein>
    <submittedName>
        <fullName evidence="7">LysR family transcriptional regulator</fullName>
    </submittedName>
</protein>
<feature type="domain" description="HTH lysR-type" evidence="5">
    <location>
        <begin position="11"/>
        <end position="68"/>
    </location>
</feature>
<dbReference type="EMBL" id="RKKB01000004">
    <property type="protein sequence ID" value="RPA31840.1"/>
    <property type="molecule type" value="Genomic_DNA"/>
</dbReference>
<accession>A0A3N4EC97</accession>
<dbReference type="Gene3D" id="1.10.10.10">
    <property type="entry name" value="Winged helix-like DNA-binding domain superfamily/Winged helix DNA-binding domain"/>
    <property type="match status" value="1"/>
</dbReference>
<comment type="similarity">
    <text evidence="1">Belongs to the LysR transcriptional regulatory family.</text>
</comment>
<dbReference type="Proteomes" id="UP000273778">
    <property type="component" value="Chromosome"/>
</dbReference>
<dbReference type="GO" id="GO:0003700">
    <property type="term" value="F:DNA-binding transcription factor activity"/>
    <property type="evidence" value="ECO:0007669"/>
    <property type="project" value="InterPro"/>
</dbReference>
<evidence type="ECO:0000256" key="3">
    <source>
        <dbReference type="ARBA" id="ARBA00023125"/>
    </source>
</evidence>
<dbReference type="InterPro" id="IPR005119">
    <property type="entry name" value="LysR_subst-bd"/>
</dbReference>
<dbReference type="Pfam" id="PF03466">
    <property type="entry name" value="LysR_substrate"/>
    <property type="match status" value="1"/>
</dbReference>
<dbReference type="InterPro" id="IPR036388">
    <property type="entry name" value="WH-like_DNA-bd_sf"/>
</dbReference>
<keyword evidence="4" id="KW-0804">Transcription</keyword>
<reference evidence="6 8" key="1">
    <citation type="submission" date="2018-11" db="EMBL/GenBank/DDBJ databases">
        <title>Shewanella sp. M2.</title>
        <authorList>
            <person name="Hwang Y.J."/>
            <person name="Hwang C.Y."/>
        </authorList>
    </citation>
    <scope>NUCLEOTIDE SEQUENCE [LARGE SCALE GENOMIC DNA]</scope>
    <source>
        <strain evidence="6 8">M2</strain>
    </source>
</reference>
<proteinExistence type="inferred from homology"/>
<dbReference type="InterPro" id="IPR000847">
    <property type="entry name" value="LysR_HTH_N"/>
</dbReference>
<dbReference type="GO" id="GO:0043565">
    <property type="term" value="F:sequence-specific DNA binding"/>
    <property type="evidence" value="ECO:0007669"/>
    <property type="project" value="TreeGrafter"/>
</dbReference>
<dbReference type="AlphaFoldDB" id="A0A3N4EC97"/>
<dbReference type="PANTHER" id="PTHR30537">
    <property type="entry name" value="HTH-TYPE TRANSCRIPTIONAL REGULATOR"/>
    <property type="match status" value="1"/>
</dbReference>
<dbReference type="SUPFAM" id="SSF46785">
    <property type="entry name" value="Winged helix' DNA-binding domain"/>
    <property type="match status" value="1"/>
</dbReference>
<evidence type="ECO:0000256" key="4">
    <source>
        <dbReference type="ARBA" id="ARBA00023163"/>
    </source>
</evidence>
<evidence type="ECO:0000259" key="5">
    <source>
        <dbReference type="PROSITE" id="PS50931"/>
    </source>
</evidence>
<evidence type="ECO:0000313" key="6">
    <source>
        <dbReference type="EMBL" id="AZG36149.1"/>
    </source>
</evidence>
<keyword evidence="8" id="KW-1185">Reference proteome</keyword>
<evidence type="ECO:0000313" key="9">
    <source>
        <dbReference type="Proteomes" id="UP000278855"/>
    </source>
</evidence>
<evidence type="ECO:0000256" key="2">
    <source>
        <dbReference type="ARBA" id="ARBA00023015"/>
    </source>
</evidence>
<dbReference type="InterPro" id="IPR058163">
    <property type="entry name" value="LysR-type_TF_proteobact-type"/>
</dbReference>
<dbReference type="PANTHER" id="PTHR30537:SF20">
    <property type="entry name" value="TRANSCRIPTIONAL REGULATORY PROTEIN"/>
    <property type="match status" value="1"/>
</dbReference>